<gene>
    <name evidence="2" type="ORF">Ccrd_014190</name>
</gene>
<feature type="region of interest" description="Disordered" evidence="1">
    <location>
        <begin position="36"/>
        <end position="58"/>
    </location>
</feature>
<keyword evidence="3" id="KW-1185">Reference proteome</keyword>
<dbReference type="PANTHER" id="PTHR21654:SF90">
    <property type="entry name" value="TRANSCRIPTION FACTOR MYB FAMILY"/>
    <property type="match status" value="1"/>
</dbReference>
<protein>
    <submittedName>
        <fullName evidence="2">Uncharacterized protein</fullName>
    </submittedName>
</protein>
<evidence type="ECO:0000313" key="3">
    <source>
        <dbReference type="Proteomes" id="UP000243975"/>
    </source>
</evidence>
<reference evidence="2 3" key="1">
    <citation type="journal article" date="2016" name="Sci. Rep.">
        <title>The genome sequence of the outbreeding globe artichoke constructed de novo incorporating a phase-aware low-pass sequencing strategy of F1 progeny.</title>
        <authorList>
            <person name="Scaglione D."/>
            <person name="Reyes-Chin-Wo S."/>
            <person name="Acquadro A."/>
            <person name="Froenicke L."/>
            <person name="Portis E."/>
            <person name="Beitel C."/>
            <person name="Tirone M."/>
            <person name="Mauro R."/>
            <person name="Lo Monaco A."/>
            <person name="Mauromicale G."/>
            <person name="Faccioli P."/>
            <person name="Cattivelli L."/>
            <person name="Rieseberg L."/>
            <person name="Michelmore R."/>
            <person name="Lanteri S."/>
        </authorList>
    </citation>
    <scope>NUCLEOTIDE SEQUENCE [LARGE SCALE GENOMIC DNA]</scope>
    <source>
        <strain evidence="2">2C</strain>
    </source>
</reference>
<evidence type="ECO:0000313" key="2">
    <source>
        <dbReference type="EMBL" id="KVI07490.1"/>
    </source>
</evidence>
<accession>A0A103YEA0</accession>
<dbReference type="PANTHER" id="PTHR21654">
    <property type="entry name" value="FI21293P1"/>
    <property type="match status" value="1"/>
</dbReference>
<comment type="caution">
    <text evidence="2">The sequence shown here is derived from an EMBL/GenBank/DDBJ whole genome shotgun (WGS) entry which is preliminary data.</text>
</comment>
<dbReference type="Proteomes" id="UP000243975">
    <property type="component" value="Unassembled WGS sequence"/>
</dbReference>
<dbReference type="AlphaFoldDB" id="A0A103YEA0"/>
<dbReference type="Gramene" id="KVI07490">
    <property type="protein sequence ID" value="KVI07490"/>
    <property type="gene ID" value="Ccrd_014190"/>
</dbReference>
<evidence type="ECO:0000256" key="1">
    <source>
        <dbReference type="SAM" id="MobiDB-lite"/>
    </source>
</evidence>
<organism evidence="2 3">
    <name type="scientific">Cynara cardunculus var. scolymus</name>
    <name type="common">Globe artichoke</name>
    <name type="synonym">Cynara scolymus</name>
    <dbReference type="NCBI Taxonomy" id="59895"/>
    <lineage>
        <taxon>Eukaryota</taxon>
        <taxon>Viridiplantae</taxon>
        <taxon>Streptophyta</taxon>
        <taxon>Embryophyta</taxon>
        <taxon>Tracheophyta</taxon>
        <taxon>Spermatophyta</taxon>
        <taxon>Magnoliopsida</taxon>
        <taxon>eudicotyledons</taxon>
        <taxon>Gunneridae</taxon>
        <taxon>Pentapetalae</taxon>
        <taxon>asterids</taxon>
        <taxon>campanulids</taxon>
        <taxon>Asterales</taxon>
        <taxon>Asteraceae</taxon>
        <taxon>Carduoideae</taxon>
        <taxon>Cardueae</taxon>
        <taxon>Carduinae</taxon>
        <taxon>Cynara</taxon>
    </lineage>
</organism>
<dbReference type="EMBL" id="LEKV01001506">
    <property type="protein sequence ID" value="KVI07490.1"/>
    <property type="molecule type" value="Genomic_DNA"/>
</dbReference>
<sequence length="309" mass="35367">MDHGRYGQPEFTAAGNSRLHFPVPEVPFYMHQMLNPNDPPQPPAHTFHDNATTVSPPTPPPPPYLAQTGWNAGGGGVINLNHRTNSYAASTTIRWPRQETLSLLEIRSRLDSYGKVGKHDGKHYRFFGQLEALFGDQQRTTVAYPISQSNYSSEYGTPSNEKNRRTDYEFETDEFIAAIQDSIDSQLSKLMVKQDEWGEKILCAIDRKDQERVVMDEEWRKREAARLAHEYESWANHVARIETRDKSLLDALQNLIRAWEKLCVDFNKSKMECEIVSKEVSSRTSNAVDDNDDRNSCLRAMTMNIDGER</sequence>
<dbReference type="STRING" id="59895.A0A103YEA0"/>
<name>A0A103YEA0_CYNCS</name>
<proteinExistence type="predicted"/>